<keyword evidence="6" id="KW-1185">Reference proteome</keyword>
<evidence type="ECO:0000259" key="3">
    <source>
        <dbReference type="Pfam" id="PF01108"/>
    </source>
</evidence>
<dbReference type="Pfam" id="PF01108">
    <property type="entry name" value="Tissue_fac"/>
    <property type="match status" value="1"/>
</dbReference>
<dbReference type="InParanoid" id="A0A3Q3FB30"/>
<dbReference type="GeneTree" id="ENSGT00510000051617"/>
<feature type="chain" id="PRO_5018709939" evidence="2">
    <location>
        <begin position="18"/>
        <end position="285"/>
    </location>
</feature>
<keyword evidence="1" id="KW-0472">Membrane</keyword>
<evidence type="ECO:0000256" key="1">
    <source>
        <dbReference type="SAM" id="Phobius"/>
    </source>
</evidence>
<sequence>MILMLLLLSRAFLSALSEEPPPPPQHVHVNKWLLTWTPPTAETDLTYTVQSSFHSDEWTDVPICVHTASTSCDVALTAAENEHGCVMLRVQAERRGLKSTPVQACSSQSDSCTPEVSLSGRPGFLTIHLSRNHSLAQNHAAHAAHRVHYSREGDTTQLSEDSYSSFTLPQLEPGQRYCAQVEYILHSRPVGPPSCSLCELVPYSSTVVKPVVVVCVFIVLVLVLTGTAYVFICQQRRIKQWLRPPYAIPEDFHCQRHFPVSTYSPTEEHFDAITFVTPVRSLRPT</sequence>
<dbReference type="Pfam" id="PF09294">
    <property type="entry name" value="Interfer-bind"/>
    <property type="match status" value="1"/>
</dbReference>
<organism evidence="5 6">
    <name type="scientific">Labrus bergylta</name>
    <name type="common">ballan wrasse</name>
    <dbReference type="NCBI Taxonomy" id="56723"/>
    <lineage>
        <taxon>Eukaryota</taxon>
        <taxon>Metazoa</taxon>
        <taxon>Chordata</taxon>
        <taxon>Craniata</taxon>
        <taxon>Vertebrata</taxon>
        <taxon>Euteleostomi</taxon>
        <taxon>Actinopterygii</taxon>
        <taxon>Neopterygii</taxon>
        <taxon>Teleostei</taxon>
        <taxon>Neoteleostei</taxon>
        <taxon>Acanthomorphata</taxon>
        <taxon>Eupercaria</taxon>
        <taxon>Labriformes</taxon>
        <taxon>Labridae</taxon>
        <taxon>Labrus</taxon>
    </lineage>
</organism>
<feature type="signal peptide" evidence="2">
    <location>
        <begin position="1"/>
        <end position="17"/>
    </location>
</feature>
<dbReference type="PANTHER" id="PTHR20859:SF91">
    <property type="match status" value="1"/>
</dbReference>
<dbReference type="CTD" id="3460"/>
<reference evidence="5" key="1">
    <citation type="submission" date="2025-08" db="UniProtKB">
        <authorList>
            <consortium name="Ensembl"/>
        </authorList>
    </citation>
    <scope>IDENTIFICATION</scope>
</reference>
<reference evidence="5" key="2">
    <citation type="submission" date="2025-09" db="UniProtKB">
        <authorList>
            <consortium name="Ensembl"/>
        </authorList>
    </citation>
    <scope>IDENTIFICATION</scope>
</reference>
<proteinExistence type="predicted"/>
<feature type="domain" description="Interferon/interleukin receptor" evidence="4">
    <location>
        <begin position="114"/>
        <end position="198"/>
    </location>
</feature>
<dbReference type="InterPro" id="IPR036116">
    <property type="entry name" value="FN3_sf"/>
</dbReference>
<dbReference type="PANTHER" id="PTHR20859">
    <property type="entry name" value="INTERFERON/INTERLEUKIN RECEPTOR"/>
    <property type="match status" value="1"/>
</dbReference>
<name>A0A3Q3FB30_9LABR</name>
<keyword evidence="1" id="KW-0812">Transmembrane</keyword>
<dbReference type="STRING" id="56723.ENSLBEP00000017171"/>
<evidence type="ECO:0000313" key="6">
    <source>
        <dbReference type="Proteomes" id="UP000261660"/>
    </source>
</evidence>
<dbReference type="GO" id="GO:0004896">
    <property type="term" value="F:cytokine receptor activity"/>
    <property type="evidence" value="ECO:0007669"/>
    <property type="project" value="TreeGrafter"/>
</dbReference>
<dbReference type="RefSeq" id="NP_001347688.1">
    <property type="nucleotide sequence ID" value="NM_001360759.1"/>
</dbReference>
<keyword evidence="2" id="KW-0732">Signal</keyword>
<evidence type="ECO:0000259" key="4">
    <source>
        <dbReference type="Pfam" id="PF09294"/>
    </source>
</evidence>
<keyword evidence="1" id="KW-1133">Transmembrane helix</keyword>
<dbReference type="SUPFAM" id="SSF49265">
    <property type="entry name" value="Fibronectin type III"/>
    <property type="match status" value="2"/>
</dbReference>
<dbReference type="InterPro" id="IPR050650">
    <property type="entry name" value="Type-II_Cytokine-TF_Rcpt"/>
</dbReference>
<evidence type="ECO:0000256" key="2">
    <source>
        <dbReference type="SAM" id="SignalP"/>
    </source>
</evidence>
<feature type="domain" description="Fibronectin type-III" evidence="3">
    <location>
        <begin position="3"/>
        <end position="99"/>
    </location>
</feature>
<dbReference type="GO" id="GO:0005886">
    <property type="term" value="C:plasma membrane"/>
    <property type="evidence" value="ECO:0007669"/>
    <property type="project" value="TreeGrafter"/>
</dbReference>
<dbReference type="AlphaFoldDB" id="A0A3Q3FB30"/>
<dbReference type="GeneID" id="109982656"/>
<protein>
    <submittedName>
        <fullName evidence="5">Interferon gamma receptor 2</fullName>
    </submittedName>
</protein>
<dbReference type="InterPro" id="IPR003961">
    <property type="entry name" value="FN3_dom"/>
</dbReference>
<dbReference type="InterPro" id="IPR015373">
    <property type="entry name" value="Interferon/interleukin_rcp_dom"/>
</dbReference>
<dbReference type="Ensembl" id="ENSLBET00000018138.1">
    <property type="protein sequence ID" value="ENSLBEP00000017171.1"/>
    <property type="gene ID" value="ENSLBEG00000013199.1"/>
</dbReference>
<evidence type="ECO:0000313" key="5">
    <source>
        <dbReference type="Ensembl" id="ENSLBEP00000017171.1"/>
    </source>
</evidence>
<dbReference type="Gene3D" id="2.60.40.10">
    <property type="entry name" value="Immunoglobulins"/>
    <property type="match status" value="2"/>
</dbReference>
<feature type="transmembrane region" description="Helical" evidence="1">
    <location>
        <begin position="211"/>
        <end position="232"/>
    </location>
</feature>
<dbReference type="InterPro" id="IPR013783">
    <property type="entry name" value="Ig-like_fold"/>
</dbReference>
<accession>A0A3Q3FB30</accession>
<dbReference type="Proteomes" id="UP000261660">
    <property type="component" value="Unplaced"/>
</dbReference>